<keyword evidence="2" id="KW-0472">Membrane</keyword>
<dbReference type="EMBL" id="JAULSN010000004">
    <property type="protein sequence ID" value="KAK3373467.1"/>
    <property type="molecule type" value="Genomic_DNA"/>
</dbReference>
<feature type="transmembrane region" description="Helical" evidence="2">
    <location>
        <begin position="230"/>
        <end position="251"/>
    </location>
</feature>
<feature type="transmembrane region" description="Helical" evidence="2">
    <location>
        <begin position="598"/>
        <end position="615"/>
    </location>
</feature>
<evidence type="ECO:0000256" key="1">
    <source>
        <dbReference type="SAM" id="MobiDB-lite"/>
    </source>
</evidence>
<keyword evidence="2" id="KW-1133">Transmembrane helix</keyword>
<evidence type="ECO:0000256" key="2">
    <source>
        <dbReference type="SAM" id="Phobius"/>
    </source>
</evidence>
<feature type="transmembrane region" description="Helical" evidence="2">
    <location>
        <begin position="659"/>
        <end position="679"/>
    </location>
</feature>
<keyword evidence="5" id="KW-1185">Reference proteome</keyword>
<sequence>MEIVIPPRDHGPSTFRYTWDENGEVQQMTRVREPSAIPNFTRLGRRTAQWPFESISDIDAASSPATPAFLPQIGTWQPQPTRDYDTDSVATEKNLIPDYVINYIRGETPETVAQRKLVRLGQRGVDIEHQNELHQSRVPDIDGSYLDHSGRPRSPAGHGGDEEADGGPGGGWRRLSVGWRAGVALNTLLSFLILVAGFVCLVVAIAKASVFQGRSVIFSGSCSTTSSISWVLHAVLSVFGIIIIAGANYVFSVLSSPTRAEVDVAHQKKKKWLDIGVPSLRNLRHIDNTRTCLALILLLSAVVTQLMYNAVLFTSQTAPNFKLALVAESFLDGAPFSNGTANNNGLLSRFDLLSLQQQASRDELVNLTASDCFQEFKGAFGQTFDAALLITNTVSQTNSLLQTSTGAAGDALARIFSTTNPPLDQASVRYCMAQPGRAASTCEVDLNGALLGVVALLNLITVVAAAVVLYLSKTSAAFQPLATLGDAISSFLQRPDPTTRGSCLMSKADVRQGRWGLREAKYYVAAGDHYWFRSPSLSQWLFAMLAWSALVGLAAAALAISVAAEPGAQLSAFGAVSAHSLVVLLPVGSVLDGPATAALLAALPHLLVAVLYFAANGLATACYLSHESSLFATGHARPLRLSAGSGTNTSLYLTLPRPVSWLLMAVFAGLDFVLGQGFFATTIRLVDVSTASPNPIISATVTGTTLRPDVMVAALALSGVALLVLVAALALLALCALAVVFFRRAEPAGLVNGRRVGNPMALPGGSCSAVISARCHPHSLGDDSDGVDVGVWRKPLVWGVVHEAVGMDVSRCAFTAGKAGLVDVARSYA</sequence>
<protein>
    <recommendedName>
        <fullName evidence="3">DUF6536 domain-containing protein</fullName>
    </recommendedName>
</protein>
<reference evidence="4" key="2">
    <citation type="submission" date="2023-06" db="EMBL/GenBank/DDBJ databases">
        <authorList>
            <consortium name="Lawrence Berkeley National Laboratory"/>
            <person name="Haridas S."/>
            <person name="Hensen N."/>
            <person name="Bonometti L."/>
            <person name="Westerberg I."/>
            <person name="Brannstrom I.O."/>
            <person name="Guillou S."/>
            <person name="Cros-Aarteil S."/>
            <person name="Calhoun S."/>
            <person name="Kuo A."/>
            <person name="Mondo S."/>
            <person name="Pangilinan J."/>
            <person name="Riley R."/>
            <person name="Labutti K."/>
            <person name="Andreopoulos B."/>
            <person name="Lipzen A."/>
            <person name="Chen C."/>
            <person name="Yanf M."/>
            <person name="Daum C."/>
            <person name="Ng V."/>
            <person name="Clum A."/>
            <person name="Steindorff A."/>
            <person name="Ohm R."/>
            <person name="Martin F."/>
            <person name="Silar P."/>
            <person name="Natvig D."/>
            <person name="Lalanne C."/>
            <person name="Gautier V."/>
            <person name="Ament-Velasquez S.L."/>
            <person name="Kruys A."/>
            <person name="Hutchinson M.I."/>
            <person name="Powell A.J."/>
            <person name="Barry K."/>
            <person name="Miller A.N."/>
            <person name="Grigoriev I.V."/>
            <person name="Debuchy R."/>
            <person name="Gladieux P."/>
            <person name="Thoren M.H."/>
            <person name="Johannesson H."/>
        </authorList>
    </citation>
    <scope>NUCLEOTIDE SEQUENCE</scope>
    <source>
        <strain evidence="4">CBS 958.72</strain>
    </source>
</reference>
<dbReference type="AlphaFoldDB" id="A0AAE0N7B0"/>
<keyword evidence="2" id="KW-0812">Transmembrane</keyword>
<comment type="caution">
    <text evidence="4">The sequence shown here is derived from an EMBL/GenBank/DDBJ whole genome shotgun (WGS) entry which is preliminary data.</text>
</comment>
<feature type="transmembrane region" description="Helical" evidence="2">
    <location>
        <begin position="540"/>
        <end position="564"/>
    </location>
</feature>
<organism evidence="4 5">
    <name type="scientific">Lasiosphaeria ovina</name>
    <dbReference type="NCBI Taxonomy" id="92902"/>
    <lineage>
        <taxon>Eukaryota</taxon>
        <taxon>Fungi</taxon>
        <taxon>Dikarya</taxon>
        <taxon>Ascomycota</taxon>
        <taxon>Pezizomycotina</taxon>
        <taxon>Sordariomycetes</taxon>
        <taxon>Sordariomycetidae</taxon>
        <taxon>Sordariales</taxon>
        <taxon>Lasiosphaeriaceae</taxon>
        <taxon>Lasiosphaeria</taxon>
    </lineage>
</organism>
<feature type="transmembrane region" description="Helical" evidence="2">
    <location>
        <begin position="291"/>
        <end position="313"/>
    </location>
</feature>
<evidence type="ECO:0000313" key="5">
    <source>
        <dbReference type="Proteomes" id="UP001287356"/>
    </source>
</evidence>
<proteinExistence type="predicted"/>
<gene>
    <name evidence="4" type="ORF">B0T24DRAFT_703039</name>
</gene>
<feature type="transmembrane region" description="Helical" evidence="2">
    <location>
        <begin position="449"/>
        <end position="471"/>
    </location>
</feature>
<evidence type="ECO:0000313" key="4">
    <source>
        <dbReference type="EMBL" id="KAK3373467.1"/>
    </source>
</evidence>
<feature type="region of interest" description="Disordered" evidence="1">
    <location>
        <begin position="138"/>
        <end position="169"/>
    </location>
</feature>
<name>A0AAE0N7B0_9PEZI</name>
<dbReference type="Pfam" id="PF20163">
    <property type="entry name" value="DUF6536"/>
    <property type="match status" value="1"/>
</dbReference>
<dbReference type="PANTHER" id="PTHR35395">
    <property type="entry name" value="DUF6536 DOMAIN-CONTAINING PROTEIN"/>
    <property type="match status" value="1"/>
</dbReference>
<dbReference type="Proteomes" id="UP001287356">
    <property type="component" value="Unassembled WGS sequence"/>
</dbReference>
<dbReference type="InterPro" id="IPR046623">
    <property type="entry name" value="DUF6536"/>
</dbReference>
<dbReference type="PANTHER" id="PTHR35395:SF1">
    <property type="entry name" value="DUF6536 DOMAIN-CONTAINING PROTEIN"/>
    <property type="match status" value="1"/>
</dbReference>
<accession>A0AAE0N7B0</accession>
<reference evidence="4" key="1">
    <citation type="journal article" date="2023" name="Mol. Phylogenet. Evol.">
        <title>Genome-scale phylogeny and comparative genomics of the fungal order Sordariales.</title>
        <authorList>
            <person name="Hensen N."/>
            <person name="Bonometti L."/>
            <person name="Westerberg I."/>
            <person name="Brannstrom I.O."/>
            <person name="Guillou S."/>
            <person name="Cros-Aarteil S."/>
            <person name="Calhoun S."/>
            <person name="Haridas S."/>
            <person name="Kuo A."/>
            <person name="Mondo S."/>
            <person name="Pangilinan J."/>
            <person name="Riley R."/>
            <person name="LaButti K."/>
            <person name="Andreopoulos B."/>
            <person name="Lipzen A."/>
            <person name="Chen C."/>
            <person name="Yan M."/>
            <person name="Daum C."/>
            <person name="Ng V."/>
            <person name="Clum A."/>
            <person name="Steindorff A."/>
            <person name="Ohm R.A."/>
            <person name="Martin F."/>
            <person name="Silar P."/>
            <person name="Natvig D.O."/>
            <person name="Lalanne C."/>
            <person name="Gautier V."/>
            <person name="Ament-Velasquez S.L."/>
            <person name="Kruys A."/>
            <person name="Hutchinson M.I."/>
            <person name="Powell A.J."/>
            <person name="Barry K."/>
            <person name="Miller A.N."/>
            <person name="Grigoriev I.V."/>
            <person name="Debuchy R."/>
            <person name="Gladieux P."/>
            <person name="Hiltunen Thoren M."/>
            <person name="Johannesson H."/>
        </authorList>
    </citation>
    <scope>NUCLEOTIDE SEQUENCE</scope>
    <source>
        <strain evidence="4">CBS 958.72</strain>
    </source>
</reference>
<feature type="transmembrane region" description="Helical" evidence="2">
    <location>
        <begin position="712"/>
        <end position="742"/>
    </location>
</feature>
<feature type="transmembrane region" description="Helical" evidence="2">
    <location>
        <begin position="183"/>
        <end position="210"/>
    </location>
</feature>
<feature type="domain" description="DUF6536" evidence="3">
    <location>
        <begin position="179"/>
        <end position="331"/>
    </location>
</feature>
<evidence type="ECO:0000259" key="3">
    <source>
        <dbReference type="Pfam" id="PF20163"/>
    </source>
</evidence>